<proteinExistence type="predicted"/>
<feature type="non-terminal residue" evidence="6">
    <location>
        <position position="1"/>
    </location>
</feature>
<feature type="transmembrane region" description="Helical" evidence="5">
    <location>
        <begin position="42"/>
        <end position="62"/>
    </location>
</feature>
<feature type="transmembrane region" description="Helical" evidence="5">
    <location>
        <begin position="95"/>
        <end position="115"/>
    </location>
</feature>
<keyword evidence="4 5" id="KW-0472">Membrane</keyword>
<dbReference type="EMBL" id="JBHSQQ010000008">
    <property type="protein sequence ID" value="MFC5940460.1"/>
    <property type="molecule type" value="Genomic_DNA"/>
</dbReference>
<evidence type="ECO:0000256" key="1">
    <source>
        <dbReference type="ARBA" id="ARBA00004141"/>
    </source>
</evidence>
<evidence type="ECO:0000313" key="7">
    <source>
        <dbReference type="Proteomes" id="UP001596207"/>
    </source>
</evidence>
<dbReference type="Proteomes" id="UP001596207">
    <property type="component" value="Unassembled WGS sequence"/>
</dbReference>
<dbReference type="PANTHER" id="PTHR22773">
    <property type="entry name" value="NADH DEHYDROGENASE"/>
    <property type="match status" value="1"/>
</dbReference>
<reference evidence="7" key="1">
    <citation type="journal article" date="2019" name="Int. J. Syst. Evol. Microbiol.">
        <title>The Global Catalogue of Microorganisms (GCM) 10K type strain sequencing project: providing services to taxonomists for standard genome sequencing and annotation.</title>
        <authorList>
            <consortium name="The Broad Institute Genomics Platform"/>
            <consortium name="The Broad Institute Genome Sequencing Center for Infectious Disease"/>
            <person name="Wu L."/>
            <person name="Ma J."/>
        </authorList>
    </citation>
    <scope>NUCLEOTIDE SEQUENCE [LARGE SCALE GENOMIC DNA]</scope>
    <source>
        <strain evidence="7">CGMCC 4.7173</strain>
    </source>
</reference>
<protein>
    <submittedName>
        <fullName evidence="6">NADH-quinone oxidoreductase subunit N</fullName>
    </submittedName>
</protein>
<evidence type="ECO:0000313" key="6">
    <source>
        <dbReference type="EMBL" id="MFC5940460.1"/>
    </source>
</evidence>
<evidence type="ECO:0000256" key="4">
    <source>
        <dbReference type="ARBA" id="ARBA00023136"/>
    </source>
</evidence>
<keyword evidence="7" id="KW-1185">Reference proteome</keyword>
<keyword evidence="2 5" id="KW-0812">Transmembrane</keyword>
<comment type="caution">
    <text evidence="6">The sequence shown here is derived from an EMBL/GenBank/DDBJ whole genome shotgun (WGS) entry which is preliminary data.</text>
</comment>
<gene>
    <name evidence="6" type="ORF">ACFPZ4_03075</name>
</gene>
<evidence type="ECO:0000256" key="2">
    <source>
        <dbReference type="ARBA" id="ARBA00022692"/>
    </source>
</evidence>
<accession>A0ABW1HI64</accession>
<comment type="subcellular location">
    <subcellularLocation>
        <location evidence="1">Membrane</location>
        <topology evidence="1">Multi-pass membrane protein</topology>
    </subcellularLocation>
</comment>
<sequence>ARRRPWVAAAFALALVGLAGLPPGLAGLFAKVTVVRALLDGGAGWLALVVAVNAVIGLAYYLRLAATLYAPPADSAPPAEAAPAEAGGTAGTRPAWAVLGTLAVATLVALAVGFAPQLVLDLAAR</sequence>
<evidence type="ECO:0000256" key="3">
    <source>
        <dbReference type="ARBA" id="ARBA00022989"/>
    </source>
</evidence>
<organism evidence="6 7">
    <name type="scientific">Micromonospora harpali</name>
    <dbReference type="NCBI Taxonomy" id="1490225"/>
    <lineage>
        <taxon>Bacteria</taxon>
        <taxon>Bacillati</taxon>
        <taxon>Actinomycetota</taxon>
        <taxon>Actinomycetes</taxon>
        <taxon>Micromonosporales</taxon>
        <taxon>Micromonosporaceae</taxon>
        <taxon>Micromonospora</taxon>
    </lineage>
</organism>
<name>A0ABW1HI64_9ACTN</name>
<keyword evidence="3 5" id="KW-1133">Transmembrane helix</keyword>
<evidence type="ECO:0000256" key="5">
    <source>
        <dbReference type="SAM" id="Phobius"/>
    </source>
</evidence>